<keyword evidence="2" id="KW-0472">Membrane</keyword>
<evidence type="ECO:0000313" key="4">
    <source>
        <dbReference type="Proteomes" id="UP000316304"/>
    </source>
</evidence>
<feature type="region of interest" description="Disordered" evidence="1">
    <location>
        <begin position="1"/>
        <end position="35"/>
    </location>
</feature>
<gene>
    <name evidence="3" type="ORF">Pla52o_20790</name>
</gene>
<feature type="transmembrane region" description="Helical" evidence="2">
    <location>
        <begin position="79"/>
        <end position="96"/>
    </location>
</feature>
<feature type="transmembrane region" description="Helical" evidence="2">
    <location>
        <begin position="48"/>
        <end position="67"/>
    </location>
</feature>
<protein>
    <submittedName>
        <fullName evidence="3">Uncharacterized protein</fullName>
    </submittedName>
</protein>
<evidence type="ECO:0000256" key="1">
    <source>
        <dbReference type="SAM" id="MobiDB-lite"/>
    </source>
</evidence>
<keyword evidence="2" id="KW-0812">Transmembrane</keyword>
<dbReference type="Proteomes" id="UP000316304">
    <property type="component" value="Unassembled WGS sequence"/>
</dbReference>
<accession>A0A5C6CJ41</accession>
<proteinExistence type="predicted"/>
<reference evidence="3 4" key="1">
    <citation type="submission" date="2019-02" db="EMBL/GenBank/DDBJ databases">
        <title>Deep-cultivation of Planctomycetes and their phenomic and genomic characterization uncovers novel biology.</title>
        <authorList>
            <person name="Wiegand S."/>
            <person name="Jogler M."/>
            <person name="Boedeker C."/>
            <person name="Pinto D."/>
            <person name="Vollmers J."/>
            <person name="Rivas-Marin E."/>
            <person name="Kohn T."/>
            <person name="Peeters S.H."/>
            <person name="Heuer A."/>
            <person name="Rast P."/>
            <person name="Oberbeckmann S."/>
            <person name="Bunk B."/>
            <person name="Jeske O."/>
            <person name="Meyerdierks A."/>
            <person name="Storesund J.E."/>
            <person name="Kallscheuer N."/>
            <person name="Luecker S."/>
            <person name="Lage O.M."/>
            <person name="Pohl T."/>
            <person name="Merkel B.J."/>
            <person name="Hornburger P."/>
            <person name="Mueller R.-W."/>
            <person name="Bruemmer F."/>
            <person name="Labrenz M."/>
            <person name="Spormann A.M."/>
            <person name="Op Den Camp H."/>
            <person name="Overmann J."/>
            <person name="Amann R."/>
            <person name="Jetten M.S.M."/>
            <person name="Mascher T."/>
            <person name="Medema M.H."/>
            <person name="Devos D.P."/>
            <person name="Kaster A.-K."/>
            <person name="Ovreas L."/>
            <person name="Rohde M."/>
            <person name="Galperin M.Y."/>
            <person name="Jogler C."/>
        </authorList>
    </citation>
    <scope>NUCLEOTIDE SEQUENCE [LARGE SCALE GENOMIC DNA]</scope>
    <source>
        <strain evidence="3 4">Pla52o</strain>
    </source>
</reference>
<keyword evidence="4" id="KW-1185">Reference proteome</keyword>
<dbReference type="OrthoDB" id="290421at2"/>
<evidence type="ECO:0000313" key="3">
    <source>
        <dbReference type="EMBL" id="TWU24155.1"/>
    </source>
</evidence>
<organism evidence="3 4">
    <name type="scientific">Novipirellula galeiformis</name>
    <dbReference type="NCBI Taxonomy" id="2528004"/>
    <lineage>
        <taxon>Bacteria</taxon>
        <taxon>Pseudomonadati</taxon>
        <taxon>Planctomycetota</taxon>
        <taxon>Planctomycetia</taxon>
        <taxon>Pirellulales</taxon>
        <taxon>Pirellulaceae</taxon>
        <taxon>Novipirellula</taxon>
    </lineage>
</organism>
<sequence>MNPHADQDESPIEAKLSASPSAAGDVPVPPSPAATPPFQQRRLLQSRGAVLATLFLVTGALGIPLLWMNKAFSNVERYFWALIVSLYTALLIYAAWQICRWSYHQIVG</sequence>
<evidence type="ECO:0000256" key="2">
    <source>
        <dbReference type="SAM" id="Phobius"/>
    </source>
</evidence>
<name>A0A5C6CJ41_9BACT</name>
<keyword evidence="2" id="KW-1133">Transmembrane helix</keyword>
<comment type="caution">
    <text evidence="3">The sequence shown here is derived from an EMBL/GenBank/DDBJ whole genome shotgun (WGS) entry which is preliminary data.</text>
</comment>
<dbReference type="EMBL" id="SJPT01000003">
    <property type="protein sequence ID" value="TWU24155.1"/>
    <property type="molecule type" value="Genomic_DNA"/>
</dbReference>
<dbReference type="RefSeq" id="WP_146594398.1">
    <property type="nucleotide sequence ID" value="NZ_SJPT01000003.1"/>
</dbReference>
<dbReference type="AlphaFoldDB" id="A0A5C6CJ41"/>